<dbReference type="AlphaFoldDB" id="A0A183G798"/>
<reference evidence="2 3" key="1">
    <citation type="submission" date="2018-11" db="EMBL/GenBank/DDBJ databases">
        <authorList>
            <consortium name="Pathogen Informatics"/>
        </authorList>
    </citation>
    <scope>NUCLEOTIDE SEQUENCE [LARGE SCALE GENOMIC DNA]</scope>
</reference>
<evidence type="ECO:0000256" key="1">
    <source>
        <dbReference type="SAM" id="Phobius"/>
    </source>
</evidence>
<keyword evidence="1" id="KW-0472">Membrane</keyword>
<dbReference type="EMBL" id="UZAH01030146">
    <property type="protein sequence ID" value="VDP09487.1"/>
    <property type="molecule type" value="Genomic_DNA"/>
</dbReference>
<gene>
    <name evidence="2" type="ORF">HPBE_LOCUS17641</name>
</gene>
<dbReference type="WBParaSite" id="HPBE_0001764201-mRNA-1">
    <property type="protein sequence ID" value="HPBE_0001764201-mRNA-1"/>
    <property type="gene ID" value="HPBE_0001764201"/>
</dbReference>
<protein>
    <submittedName>
        <fullName evidence="4">Secreted protein</fullName>
    </submittedName>
</protein>
<evidence type="ECO:0000313" key="4">
    <source>
        <dbReference type="WBParaSite" id="HPBE_0001764201-mRNA-1"/>
    </source>
</evidence>
<accession>A0A3P8A6H3</accession>
<feature type="transmembrane region" description="Helical" evidence="1">
    <location>
        <begin position="7"/>
        <end position="29"/>
    </location>
</feature>
<accession>A0A183G798</accession>
<keyword evidence="3" id="KW-1185">Reference proteome</keyword>
<keyword evidence="1" id="KW-1133">Transmembrane helix</keyword>
<evidence type="ECO:0000313" key="2">
    <source>
        <dbReference type="EMBL" id="VDP09487.1"/>
    </source>
</evidence>
<evidence type="ECO:0000313" key="3">
    <source>
        <dbReference type="Proteomes" id="UP000050761"/>
    </source>
</evidence>
<name>A0A183G798_HELPZ</name>
<dbReference type="Proteomes" id="UP000050761">
    <property type="component" value="Unassembled WGS sequence"/>
</dbReference>
<proteinExistence type="predicted"/>
<reference evidence="4" key="2">
    <citation type="submission" date="2019-09" db="UniProtKB">
        <authorList>
            <consortium name="WormBaseParasite"/>
        </authorList>
    </citation>
    <scope>IDENTIFICATION</scope>
</reference>
<keyword evidence="1" id="KW-0812">Transmembrane</keyword>
<organism evidence="3 4">
    <name type="scientific">Heligmosomoides polygyrus</name>
    <name type="common">Parasitic roundworm</name>
    <dbReference type="NCBI Taxonomy" id="6339"/>
    <lineage>
        <taxon>Eukaryota</taxon>
        <taxon>Metazoa</taxon>
        <taxon>Ecdysozoa</taxon>
        <taxon>Nematoda</taxon>
        <taxon>Chromadorea</taxon>
        <taxon>Rhabditida</taxon>
        <taxon>Rhabditina</taxon>
        <taxon>Rhabditomorpha</taxon>
        <taxon>Strongyloidea</taxon>
        <taxon>Heligmosomidae</taxon>
        <taxon>Heligmosomoides</taxon>
    </lineage>
</organism>
<sequence>MRARRLVIRVWTGFATMKYVIGLVLFQLLTNYVKLAYGCTTMFFVRMMTPKLVSTPIKLLIVRNGVTTPEQQNPPLVPMLYFGDAVVADVAEV</sequence>